<keyword evidence="3" id="KW-1185">Reference proteome</keyword>
<feature type="compositionally biased region" description="Polar residues" evidence="1">
    <location>
        <begin position="1"/>
        <end position="11"/>
    </location>
</feature>
<feature type="region of interest" description="Disordered" evidence="1">
    <location>
        <begin position="1"/>
        <end position="37"/>
    </location>
</feature>
<evidence type="ECO:0000313" key="3">
    <source>
        <dbReference type="Proteomes" id="UP000800235"/>
    </source>
</evidence>
<accession>A0A9P4NKC1</accession>
<gene>
    <name evidence="2" type="ORF">EJ08DRAFT_663812</name>
</gene>
<evidence type="ECO:0000313" key="2">
    <source>
        <dbReference type="EMBL" id="KAF2424934.1"/>
    </source>
</evidence>
<protein>
    <submittedName>
        <fullName evidence="2">Uncharacterized protein</fullName>
    </submittedName>
</protein>
<evidence type="ECO:0000256" key="1">
    <source>
        <dbReference type="SAM" id="MobiDB-lite"/>
    </source>
</evidence>
<dbReference type="AlphaFoldDB" id="A0A9P4NKC1"/>
<proteinExistence type="predicted"/>
<name>A0A9P4NKC1_9PEZI</name>
<dbReference type="Proteomes" id="UP000800235">
    <property type="component" value="Unassembled WGS sequence"/>
</dbReference>
<feature type="compositionally biased region" description="Basic and acidic residues" evidence="1">
    <location>
        <begin position="23"/>
        <end position="37"/>
    </location>
</feature>
<organism evidence="2 3">
    <name type="scientific">Tothia fuscella</name>
    <dbReference type="NCBI Taxonomy" id="1048955"/>
    <lineage>
        <taxon>Eukaryota</taxon>
        <taxon>Fungi</taxon>
        <taxon>Dikarya</taxon>
        <taxon>Ascomycota</taxon>
        <taxon>Pezizomycotina</taxon>
        <taxon>Dothideomycetes</taxon>
        <taxon>Pleosporomycetidae</taxon>
        <taxon>Venturiales</taxon>
        <taxon>Cylindrosympodiaceae</taxon>
        <taxon>Tothia</taxon>
    </lineage>
</organism>
<sequence length="164" mass="18710">MSAAHQENTSEGSDRNDEDEAPENMRKRSHEEMDKRSLQEVVKTISELSPRLIAGDVHLLDAPEGMDFGILEQIKHGQFHDEIRTLQKAINLLDYRGDNHEEVLDQLRELQAMMENNADSVRAVIEQDPEVQEWREKLLFGVDGQSAVSALEIQETISKCGEER</sequence>
<reference evidence="2" key="1">
    <citation type="journal article" date="2020" name="Stud. Mycol.">
        <title>101 Dothideomycetes genomes: a test case for predicting lifestyles and emergence of pathogens.</title>
        <authorList>
            <person name="Haridas S."/>
            <person name="Albert R."/>
            <person name="Binder M."/>
            <person name="Bloem J."/>
            <person name="Labutti K."/>
            <person name="Salamov A."/>
            <person name="Andreopoulos B."/>
            <person name="Baker S."/>
            <person name="Barry K."/>
            <person name="Bills G."/>
            <person name="Bluhm B."/>
            <person name="Cannon C."/>
            <person name="Castanera R."/>
            <person name="Culley D."/>
            <person name="Daum C."/>
            <person name="Ezra D."/>
            <person name="Gonzalez J."/>
            <person name="Henrissat B."/>
            <person name="Kuo A."/>
            <person name="Liang C."/>
            <person name="Lipzen A."/>
            <person name="Lutzoni F."/>
            <person name="Magnuson J."/>
            <person name="Mondo S."/>
            <person name="Nolan M."/>
            <person name="Ohm R."/>
            <person name="Pangilinan J."/>
            <person name="Park H.-J."/>
            <person name="Ramirez L."/>
            <person name="Alfaro M."/>
            <person name="Sun H."/>
            <person name="Tritt A."/>
            <person name="Yoshinaga Y."/>
            <person name="Zwiers L.-H."/>
            <person name="Turgeon B."/>
            <person name="Goodwin S."/>
            <person name="Spatafora J."/>
            <person name="Crous P."/>
            <person name="Grigoriev I."/>
        </authorList>
    </citation>
    <scope>NUCLEOTIDE SEQUENCE</scope>
    <source>
        <strain evidence="2">CBS 130266</strain>
    </source>
</reference>
<comment type="caution">
    <text evidence="2">The sequence shown here is derived from an EMBL/GenBank/DDBJ whole genome shotgun (WGS) entry which is preliminary data.</text>
</comment>
<dbReference type="EMBL" id="MU007072">
    <property type="protein sequence ID" value="KAF2424934.1"/>
    <property type="molecule type" value="Genomic_DNA"/>
</dbReference>